<organism evidence="1 2">
    <name type="scientific">Caldithrix abyssi DSM 13497</name>
    <dbReference type="NCBI Taxonomy" id="880073"/>
    <lineage>
        <taxon>Bacteria</taxon>
        <taxon>Pseudomonadati</taxon>
        <taxon>Calditrichota</taxon>
        <taxon>Calditrichia</taxon>
        <taxon>Calditrichales</taxon>
        <taxon>Calditrichaceae</taxon>
        <taxon>Caldithrix</taxon>
    </lineage>
</organism>
<reference evidence="1 2" key="1">
    <citation type="submission" date="2016-11" db="EMBL/GenBank/DDBJ databases">
        <title>Genomic analysis of Caldithrix abyssi and proposal of a novel bacterial phylum Caldithrichaeota.</title>
        <authorList>
            <person name="Kublanov I."/>
            <person name="Sigalova O."/>
            <person name="Gavrilov S."/>
            <person name="Lebedinsky A."/>
            <person name="Ivanova N."/>
            <person name="Daum C."/>
            <person name="Reddy T."/>
            <person name="Klenk H.P."/>
            <person name="Goker M."/>
            <person name="Reva O."/>
            <person name="Miroshnichenko M."/>
            <person name="Kyprides N."/>
            <person name="Woyke T."/>
            <person name="Gelfand M."/>
        </authorList>
    </citation>
    <scope>NUCLEOTIDE SEQUENCE [LARGE SCALE GENOMIC DNA]</scope>
    <source>
        <strain evidence="1 2">LF13</strain>
    </source>
</reference>
<evidence type="ECO:0000313" key="1">
    <source>
        <dbReference type="EMBL" id="APF20835.1"/>
    </source>
</evidence>
<dbReference type="EMBL" id="CP018099">
    <property type="protein sequence ID" value="APF20835.1"/>
    <property type="molecule type" value="Genomic_DNA"/>
</dbReference>
<dbReference type="RefSeq" id="WP_169833740.1">
    <property type="nucleotide sequence ID" value="NZ_CP018099.1"/>
</dbReference>
<dbReference type="Proteomes" id="UP000183868">
    <property type="component" value="Chromosome"/>
</dbReference>
<evidence type="ECO:0000313" key="2">
    <source>
        <dbReference type="Proteomes" id="UP000183868"/>
    </source>
</evidence>
<dbReference type="KEGG" id="caby:Cabys_4090"/>
<proteinExistence type="predicted"/>
<accession>A0A1J1CDP9</accession>
<dbReference type="AlphaFoldDB" id="A0A1J1CDP9"/>
<gene>
    <name evidence="1" type="ORF">Cabys_4090</name>
</gene>
<name>A0A1J1CDP9_CALAY</name>
<protein>
    <submittedName>
        <fullName evidence="1">Uncharacterized protein</fullName>
    </submittedName>
</protein>
<sequence>MPTAFILNKDLQSFRMREMISTMYDLLGINESKSPANVWKSFHKANQDKTKVKEEEN</sequence>